<evidence type="ECO:0000256" key="3">
    <source>
        <dbReference type="SAM" id="SignalP"/>
    </source>
</evidence>
<protein>
    <recommendedName>
        <fullName evidence="4">Ig-like domain-containing protein</fullName>
    </recommendedName>
</protein>
<dbReference type="InterPro" id="IPR050413">
    <property type="entry name" value="TCR_beta_variable"/>
</dbReference>
<dbReference type="Proteomes" id="UP000261480">
    <property type="component" value="Unplaced"/>
</dbReference>
<proteinExistence type="predicted"/>
<dbReference type="PANTHER" id="PTHR23268:SF102">
    <property type="entry name" value="IMMUNOGLOBULIN V-SET DOMAIN-CONTAINING PROTEIN"/>
    <property type="match status" value="1"/>
</dbReference>
<dbReference type="GO" id="GO:0005886">
    <property type="term" value="C:plasma membrane"/>
    <property type="evidence" value="ECO:0007669"/>
    <property type="project" value="TreeGrafter"/>
</dbReference>
<dbReference type="InterPro" id="IPR007110">
    <property type="entry name" value="Ig-like_dom"/>
</dbReference>
<evidence type="ECO:0000256" key="2">
    <source>
        <dbReference type="ARBA" id="ARBA00022859"/>
    </source>
</evidence>
<evidence type="ECO:0000313" key="5">
    <source>
        <dbReference type="Ensembl" id="ENSPMEP00000004905.1"/>
    </source>
</evidence>
<evidence type="ECO:0000313" key="6">
    <source>
        <dbReference type="Proteomes" id="UP000261480"/>
    </source>
</evidence>
<keyword evidence="6" id="KW-1185">Reference proteome</keyword>
<feature type="signal peptide" evidence="3">
    <location>
        <begin position="1"/>
        <end position="18"/>
    </location>
</feature>
<dbReference type="PROSITE" id="PS50835">
    <property type="entry name" value="IG_LIKE"/>
    <property type="match status" value="1"/>
</dbReference>
<dbReference type="InterPro" id="IPR013783">
    <property type="entry name" value="Ig-like_fold"/>
</dbReference>
<dbReference type="PANTHER" id="PTHR23268">
    <property type="entry name" value="T-CELL RECEPTOR BETA CHAIN"/>
    <property type="match status" value="1"/>
</dbReference>
<dbReference type="STRING" id="48701.ENSPMEP00000004905"/>
<keyword evidence="1 3" id="KW-0732">Signal</keyword>
<dbReference type="SUPFAM" id="SSF48726">
    <property type="entry name" value="Immunoglobulin"/>
    <property type="match status" value="1"/>
</dbReference>
<organism evidence="5 6">
    <name type="scientific">Poecilia mexicana</name>
    <dbReference type="NCBI Taxonomy" id="48701"/>
    <lineage>
        <taxon>Eukaryota</taxon>
        <taxon>Metazoa</taxon>
        <taxon>Chordata</taxon>
        <taxon>Craniata</taxon>
        <taxon>Vertebrata</taxon>
        <taxon>Euteleostomi</taxon>
        <taxon>Actinopterygii</taxon>
        <taxon>Neopterygii</taxon>
        <taxon>Teleostei</taxon>
        <taxon>Neoteleostei</taxon>
        <taxon>Acanthomorphata</taxon>
        <taxon>Ovalentaria</taxon>
        <taxon>Atherinomorphae</taxon>
        <taxon>Cyprinodontiformes</taxon>
        <taxon>Poeciliidae</taxon>
        <taxon>Poeciliinae</taxon>
        <taxon>Poecilia</taxon>
    </lineage>
</organism>
<dbReference type="InterPro" id="IPR036179">
    <property type="entry name" value="Ig-like_dom_sf"/>
</dbReference>
<accession>A0A3B3WQ36</accession>
<keyword evidence="2" id="KW-0391">Immunity</keyword>
<feature type="chain" id="PRO_5017387495" description="Ig-like domain-containing protein" evidence="3">
    <location>
        <begin position="19"/>
        <end position="139"/>
    </location>
</feature>
<name>A0A3B3WQ36_9TELE</name>
<reference evidence="5" key="1">
    <citation type="submission" date="2025-08" db="UniProtKB">
        <authorList>
            <consortium name="Ensembl"/>
        </authorList>
    </citation>
    <scope>IDENTIFICATION</scope>
</reference>
<dbReference type="Ensembl" id="ENSPMET00000008386.1">
    <property type="protein sequence ID" value="ENSPMEP00000004905.1"/>
    <property type="gene ID" value="ENSPMEG00000006221.1"/>
</dbReference>
<dbReference type="InterPro" id="IPR013106">
    <property type="entry name" value="Ig_V-set"/>
</dbReference>
<dbReference type="GO" id="GO:0007166">
    <property type="term" value="P:cell surface receptor signaling pathway"/>
    <property type="evidence" value="ECO:0007669"/>
    <property type="project" value="TreeGrafter"/>
</dbReference>
<evidence type="ECO:0000259" key="4">
    <source>
        <dbReference type="PROSITE" id="PS50835"/>
    </source>
</evidence>
<reference evidence="5" key="2">
    <citation type="submission" date="2025-09" db="UniProtKB">
        <authorList>
            <consortium name="Ensembl"/>
        </authorList>
    </citation>
    <scope>IDENTIFICATION</scope>
</reference>
<dbReference type="Gene3D" id="2.60.40.10">
    <property type="entry name" value="Immunoglobulins"/>
    <property type="match status" value="1"/>
</dbReference>
<dbReference type="AlphaFoldDB" id="A0A3B3WQ36"/>
<evidence type="ECO:0000256" key="1">
    <source>
        <dbReference type="ARBA" id="ARBA00022729"/>
    </source>
</evidence>
<sequence>PAMFLLCCISLQALLVSGASLGDQVRQTPLNIVENRGEAARISCSHSIQNYNVILWYKRLEDKQLQLLGYRFLGESFLEPGVDVKMEGSADRDQTCTLMIKELNESSSGVYFCAASYHSAAQPRLISTKTSPSAEPSNL</sequence>
<feature type="domain" description="Ig-like" evidence="4">
    <location>
        <begin position="23"/>
        <end position="127"/>
    </location>
</feature>
<dbReference type="Pfam" id="PF07686">
    <property type="entry name" value="V-set"/>
    <property type="match status" value="1"/>
</dbReference>
<dbReference type="GO" id="GO:0002376">
    <property type="term" value="P:immune system process"/>
    <property type="evidence" value="ECO:0007669"/>
    <property type="project" value="UniProtKB-KW"/>
</dbReference>